<evidence type="ECO:0000256" key="4">
    <source>
        <dbReference type="ARBA" id="ARBA00023125"/>
    </source>
</evidence>
<evidence type="ECO:0000313" key="12">
    <source>
        <dbReference type="Proteomes" id="UP001172457"/>
    </source>
</evidence>
<dbReference type="GO" id="GO:0003700">
    <property type="term" value="F:DNA-binding transcription factor activity"/>
    <property type="evidence" value="ECO:0007669"/>
    <property type="project" value="InterPro"/>
</dbReference>
<comment type="subcellular location">
    <subcellularLocation>
        <location evidence="1">Nucleus</location>
    </subcellularLocation>
</comment>
<feature type="domain" description="DOG1" evidence="10">
    <location>
        <begin position="249"/>
        <end position="517"/>
    </location>
</feature>
<dbReference type="PANTHER" id="PTHR45693">
    <property type="entry name" value="TRANSCRIPTION FACTOR TGA9"/>
    <property type="match status" value="1"/>
</dbReference>
<keyword evidence="6" id="KW-0804">Transcription</keyword>
<keyword evidence="4" id="KW-0238">DNA-binding</keyword>
<dbReference type="PANTHER" id="PTHR45693:SF1">
    <property type="entry name" value="TRANSCRIPTION FACTOR PERIANTHIA"/>
    <property type="match status" value="1"/>
</dbReference>
<feature type="domain" description="BZIP" evidence="9">
    <location>
        <begin position="182"/>
        <end position="226"/>
    </location>
</feature>
<evidence type="ECO:0000256" key="7">
    <source>
        <dbReference type="ARBA" id="ARBA00023242"/>
    </source>
</evidence>
<keyword evidence="5" id="KW-0010">Activator</keyword>
<dbReference type="GO" id="GO:0005634">
    <property type="term" value="C:nucleus"/>
    <property type="evidence" value="ECO:0007669"/>
    <property type="project" value="UniProtKB-SubCell"/>
</dbReference>
<evidence type="ECO:0000313" key="11">
    <source>
        <dbReference type="EMBL" id="KAJ9548833.1"/>
    </source>
</evidence>
<dbReference type="Proteomes" id="UP001172457">
    <property type="component" value="Chromosome 5"/>
</dbReference>
<evidence type="ECO:0000256" key="8">
    <source>
        <dbReference type="SAM" id="Coils"/>
    </source>
</evidence>
<evidence type="ECO:0000256" key="1">
    <source>
        <dbReference type="ARBA" id="ARBA00004123"/>
    </source>
</evidence>
<dbReference type="InterPro" id="IPR025422">
    <property type="entry name" value="TGA_domain"/>
</dbReference>
<dbReference type="CDD" id="cd14708">
    <property type="entry name" value="bZIP_HBP1b-like"/>
    <property type="match status" value="1"/>
</dbReference>
<proteinExistence type="inferred from homology"/>
<dbReference type="EMBL" id="JARYMX010000005">
    <property type="protein sequence ID" value="KAJ9548833.1"/>
    <property type="molecule type" value="Genomic_DNA"/>
</dbReference>
<protein>
    <submittedName>
        <fullName evidence="11">Uncharacterized protein</fullName>
    </submittedName>
</protein>
<dbReference type="InterPro" id="IPR046347">
    <property type="entry name" value="bZIP_sf"/>
</dbReference>
<accession>A0AA38SUE0</accession>
<comment type="similarity">
    <text evidence="2">Belongs to the bZIP family.</text>
</comment>
<sequence length="520" mass="57405">MQSFTPPSASSGLYCHSPFYIRPDETGRPDTRFPDLQDLHQHSSVFHQHDALDLTTRGCIYNEIKSGNAAAAEAVLSTNNLQFRPHHMNFVSTTEMSSIGTGVVDTGHFTAVANGGGGGGSGGGMGKGHFENWGESAIADNSQQTDTSTDIDTDDRNQFNSVQNGAQLAVDSMEGSMGKIGDQKILRRLAQNREAARKSRLRKKAYVQQLENSRLKLSQLEQELKRARQQGMFIATGISGDQNHLGSGALAFDMDYSRWLDDHQRLINDVRSAVNTHVGDNELRVLVDAVMSHYDEIFRLKSVAAKSDVFHMLSGMWKTPAERCFMWIGGFRSSELLKVHWNSAIKCVSVGAVLGWVTSWEVLRNKAVSQWEKRDNIVCGGRRSLTPCQKILGHHLEPLTDQQLMGICNLQQSSQQAEDALSQGMEALQQSLVDTLSSASVGSTASGNVADYMGQMAIAMGKLATLENFLHQADLLRQQTLQQLHRILTTRQAARALLVISDYMTRLRALSSLWLARPKD</sequence>
<dbReference type="FunFam" id="1.20.5.170:FF:000019">
    <property type="entry name" value="BZIP family transcription factor"/>
    <property type="match status" value="1"/>
</dbReference>
<dbReference type="Pfam" id="PF14144">
    <property type="entry name" value="DOG1"/>
    <property type="match status" value="1"/>
</dbReference>
<evidence type="ECO:0000259" key="10">
    <source>
        <dbReference type="PROSITE" id="PS51806"/>
    </source>
</evidence>
<dbReference type="GO" id="GO:0006351">
    <property type="term" value="P:DNA-templated transcription"/>
    <property type="evidence" value="ECO:0007669"/>
    <property type="project" value="InterPro"/>
</dbReference>
<evidence type="ECO:0000256" key="6">
    <source>
        <dbReference type="ARBA" id="ARBA00023163"/>
    </source>
</evidence>
<keyword evidence="12" id="KW-1185">Reference proteome</keyword>
<dbReference type="AlphaFoldDB" id="A0AA38SUE0"/>
<keyword evidence="8" id="KW-0175">Coiled coil</keyword>
<evidence type="ECO:0000256" key="5">
    <source>
        <dbReference type="ARBA" id="ARBA00023159"/>
    </source>
</evidence>
<reference evidence="11" key="1">
    <citation type="submission" date="2023-03" db="EMBL/GenBank/DDBJ databases">
        <title>Chromosome-scale reference genome and RAD-based genetic map of yellow starthistle (Centaurea solstitialis) reveal putative structural variation and QTLs associated with invader traits.</title>
        <authorList>
            <person name="Reatini B."/>
            <person name="Cang F.A."/>
            <person name="Jiang Q."/>
            <person name="Mckibben M.T.W."/>
            <person name="Barker M.S."/>
            <person name="Rieseberg L.H."/>
            <person name="Dlugosch K.M."/>
        </authorList>
    </citation>
    <scope>NUCLEOTIDE SEQUENCE</scope>
    <source>
        <strain evidence="11">CAN-66</strain>
        <tissue evidence="11">Leaf</tissue>
    </source>
</reference>
<dbReference type="PROSITE" id="PS00036">
    <property type="entry name" value="BZIP_BASIC"/>
    <property type="match status" value="1"/>
</dbReference>
<dbReference type="SMART" id="SM00338">
    <property type="entry name" value="BRLZ"/>
    <property type="match status" value="1"/>
</dbReference>
<feature type="coiled-coil region" evidence="8">
    <location>
        <begin position="203"/>
        <end position="230"/>
    </location>
</feature>
<dbReference type="GO" id="GO:0043565">
    <property type="term" value="F:sequence-specific DNA binding"/>
    <property type="evidence" value="ECO:0007669"/>
    <property type="project" value="InterPro"/>
</dbReference>
<dbReference type="Pfam" id="PF00170">
    <property type="entry name" value="bZIP_1"/>
    <property type="match status" value="1"/>
</dbReference>
<dbReference type="PROSITE" id="PS50217">
    <property type="entry name" value="BZIP"/>
    <property type="match status" value="1"/>
</dbReference>
<name>A0AA38SUE0_9ASTR</name>
<dbReference type="PROSITE" id="PS51806">
    <property type="entry name" value="DOG1"/>
    <property type="match status" value="1"/>
</dbReference>
<dbReference type="InterPro" id="IPR004827">
    <property type="entry name" value="bZIP"/>
</dbReference>
<dbReference type="Gene3D" id="1.20.5.170">
    <property type="match status" value="1"/>
</dbReference>
<keyword evidence="3" id="KW-0805">Transcription regulation</keyword>
<dbReference type="SUPFAM" id="SSF57959">
    <property type="entry name" value="Leucine zipper domain"/>
    <property type="match status" value="1"/>
</dbReference>
<gene>
    <name evidence="11" type="ORF">OSB04_021376</name>
</gene>
<keyword evidence="7" id="KW-0539">Nucleus</keyword>
<evidence type="ECO:0000256" key="3">
    <source>
        <dbReference type="ARBA" id="ARBA00023015"/>
    </source>
</evidence>
<comment type="caution">
    <text evidence="11">The sequence shown here is derived from an EMBL/GenBank/DDBJ whole genome shotgun (WGS) entry which is preliminary data.</text>
</comment>
<evidence type="ECO:0000259" key="9">
    <source>
        <dbReference type="PROSITE" id="PS50217"/>
    </source>
</evidence>
<organism evidence="11 12">
    <name type="scientific">Centaurea solstitialis</name>
    <name type="common">yellow star-thistle</name>
    <dbReference type="NCBI Taxonomy" id="347529"/>
    <lineage>
        <taxon>Eukaryota</taxon>
        <taxon>Viridiplantae</taxon>
        <taxon>Streptophyta</taxon>
        <taxon>Embryophyta</taxon>
        <taxon>Tracheophyta</taxon>
        <taxon>Spermatophyta</taxon>
        <taxon>Magnoliopsida</taxon>
        <taxon>eudicotyledons</taxon>
        <taxon>Gunneridae</taxon>
        <taxon>Pentapetalae</taxon>
        <taxon>asterids</taxon>
        <taxon>campanulids</taxon>
        <taxon>Asterales</taxon>
        <taxon>Asteraceae</taxon>
        <taxon>Carduoideae</taxon>
        <taxon>Cardueae</taxon>
        <taxon>Centaureinae</taxon>
        <taxon>Centaurea</taxon>
    </lineage>
</organism>
<evidence type="ECO:0000256" key="2">
    <source>
        <dbReference type="ARBA" id="ARBA00007163"/>
    </source>
</evidence>